<dbReference type="InterPro" id="IPR011009">
    <property type="entry name" value="Kinase-like_dom_sf"/>
</dbReference>
<dbReference type="AlphaFoldDB" id="A0A2G5SZH1"/>
<gene>
    <name evidence="7" type="primary">Cnig_chr_X.g25696</name>
    <name evidence="7" type="ORF">B9Z55_025696</name>
</gene>
<name>A0A2G5SZH1_9PELO</name>
<evidence type="ECO:0000256" key="3">
    <source>
        <dbReference type="ARBA" id="ARBA00022741"/>
    </source>
</evidence>
<feature type="domain" description="Protein kinase" evidence="6">
    <location>
        <begin position="1"/>
        <end position="193"/>
    </location>
</feature>
<dbReference type="SUPFAM" id="SSF56112">
    <property type="entry name" value="Protein kinase-like (PK-like)"/>
    <property type="match status" value="1"/>
</dbReference>
<accession>A0A2G5SZH1</accession>
<dbReference type="STRING" id="1611254.A0A2G5SZH1"/>
<dbReference type="PROSITE" id="PS50011">
    <property type="entry name" value="PROTEIN_KINASE_DOM"/>
    <property type="match status" value="1"/>
</dbReference>
<dbReference type="Gene3D" id="1.10.510.10">
    <property type="entry name" value="Transferase(Phosphotransferase) domain 1"/>
    <property type="match status" value="2"/>
</dbReference>
<reference evidence="8" key="1">
    <citation type="submission" date="2017-10" db="EMBL/GenBank/DDBJ databases">
        <title>Rapid genome shrinkage in a self-fertile nematode reveals novel sperm competition proteins.</title>
        <authorList>
            <person name="Yin D."/>
            <person name="Schwarz E.M."/>
            <person name="Thomas C.G."/>
            <person name="Felde R.L."/>
            <person name="Korf I.F."/>
            <person name="Cutter A.D."/>
            <person name="Schartner C.M."/>
            <person name="Ralston E.J."/>
            <person name="Meyer B.J."/>
            <person name="Haag E.S."/>
        </authorList>
    </citation>
    <scope>NUCLEOTIDE SEQUENCE [LARGE SCALE GENOMIC DNA]</scope>
    <source>
        <strain evidence="8">JU1422</strain>
    </source>
</reference>
<dbReference type="InterPro" id="IPR000719">
    <property type="entry name" value="Prot_kinase_dom"/>
</dbReference>
<evidence type="ECO:0000256" key="2">
    <source>
        <dbReference type="ARBA" id="ARBA00022679"/>
    </source>
</evidence>
<keyword evidence="1" id="KW-0723">Serine/threonine-protein kinase</keyword>
<dbReference type="Pfam" id="PF00069">
    <property type="entry name" value="Pkinase"/>
    <property type="match status" value="1"/>
</dbReference>
<dbReference type="InterPro" id="IPR008271">
    <property type="entry name" value="Ser/Thr_kinase_AS"/>
</dbReference>
<evidence type="ECO:0000256" key="5">
    <source>
        <dbReference type="ARBA" id="ARBA00022840"/>
    </source>
</evidence>
<protein>
    <recommendedName>
        <fullName evidence="6">Protein kinase domain-containing protein</fullName>
    </recommendedName>
</protein>
<evidence type="ECO:0000313" key="8">
    <source>
        <dbReference type="Proteomes" id="UP000230233"/>
    </source>
</evidence>
<evidence type="ECO:0000313" key="7">
    <source>
        <dbReference type="EMBL" id="PIC20524.1"/>
    </source>
</evidence>
<dbReference type="GO" id="GO:0005524">
    <property type="term" value="F:ATP binding"/>
    <property type="evidence" value="ECO:0007669"/>
    <property type="project" value="UniProtKB-KW"/>
</dbReference>
<evidence type="ECO:0000256" key="4">
    <source>
        <dbReference type="ARBA" id="ARBA00022777"/>
    </source>
</evidence>
<dbReference type="Gene3D" id="3.30.200.20">
    <property type="entry name" value="Phosphorylase Kinase, domain 1"/>
    <property type="match status" value="2"/>
</dbReference>
<evidence type="ECO:0000256" key="1">
    <source>
        <dbReference type="ARBA" id="ARBA00022527"/>
    </source>
</evidence>
<comment type="caution">
    <text evidence="7">The sequence shown here is derived from an EMBL/GenBank/DDBJ whole genome shotgun (WGS) entry which is preliminary data.</text>
</comment>
<sequence>MFFLVMETIDQIFHPRHHRGQIWAIKVAKKPKDDSESEDLKREIKFLQKQYNYPFLCRMQHVFERDVRFYMSELVLAVEFLHKKNYIHRDIKRENIFVHQSGHIKLADFGLVRRLQRGETLNNPCGTHYFPEMKQAPISYGLPADALESIHEPRSCGIPGGGANPAKDLLKALLAEDPEERPKIRRVKRMEFFRRVYWNMLTEQLPPRILVLDDDNDLRYFPRDEKAKEPVDDPNFSLH</sequence>
<keyword evidence="5" id="KW-0067">ATP-binding</keyword>
<keyword evidence="8" id="KW-1185">Reference proteome</keyword>
<keyword evidence="2" id="KW-0808">Transferase</keyword>
<proteinExistence type="predicted"/>
<evidence type="ECO:0000259" key="6">
    <source>
        <dbReference type="PROSITE" id="PS50011"/>
    </source>
</evidence>
<dbReference type="CDD" id="cd00180">
    <property type="entry name" value="PKc"/>
    <property type="match status" value="1"/>
</dbReference>
<keyword evidence="3" id="KW-0547">Nucleotide-binding</keyword>
<dbReference type="GO" id="GO:0004674">
    <property type="term" value="F:protein serine/threonine kinase activity"/>
    <property type="evidence" value="ECO:0007669"/>
    <property type="project" value="UniProtKB-KW"/>
</dbReference>
<dbReference type="PROSITE" id="PS00108">
    <property type="entry name" value="PROTEIN_KINASE_ST"/>
    <property type="match status" value="1"/>
</dbReference>
<dbReference type="Proteomes" id="UP000230233">
    <property type="component" value="Chromosome X"/>
</dbReference>
<keyword evidence="4" id="KW-0418">Kinase</keyword>
<dbReference type="EMBL" id="PDUG01000006">
    <property type="protein sequence ID" value="PIC20524.1"/>
    <property type="molecule type" value="Genomic_DNA"/>
</dbReference>
<organism evidence="7 8">
    <name type="scientific">Caenorhabditis nigoni</name>
    <dbReference type="NCBI Taxonomy" id="1611254"/>
    <lineage>
        <taxon>Eukaryota</taxon>
        <taxon>Metazoa</taxon>
        <taxon>Ecdysozoa</taxon>
        <taxon>Nematoda</taxon>
        <taxon>Chromadorea</taxon>
        <taxon>Rhabditida</taxon>
        <taxon>Rhabditina</taxon>
        <taxon>Rhabditomorpha</taxon>
        <taxon>Rhabditoidea</taxon>
        <taxon>Rhabditidae</taxon>
        <taxon>Peloderinae</taxon>
        <taxon>Caenorhabditis</taxon>
    </lineage>
</organism>
<dbReference type="SMART" id="SM00220">
    <property type="entry name" value="S_TKc"/>
    <property type="match status" value="1"/>
</dbReference>
<dbReference type="PANTHER" id="PTHR24351">
    <property type="entry name" value="RIBOSOMAL PROTEIN S6 KINASE"/>
    <property type="match status" value="1"/>
</dbReference>
<dbReference type="OrthoDB" id="2156623at2759"/>